<accession>A0AAW9S8U8</accession>
<gene>
    <name evidence="1" type="ORF">AAG747_04535</name>
</gene>
<evidence type="ECO:0000313" key="1">
    <source>
        <dbReference type="EMBL" id="MEN7547161.1"/>
    </source>
</evidence>
<protein>
    <recommendedName>
        <fullName evidence="3">STAS/SEC14 domain-containing protein</fullName>
    </recommendedName>
</protein>
<reference evidence="1 2" key="1">
    <citation type="submission" date="2024-04" db="EMBL/GenBank/DDBJ databases">
        <title>Novel genus in family Flammeovirgaceae.</title>
        <authorList>
            <person name="Nguyen T.H."/>
            <person name="Vuong T.Q."/>
            <person name="Le H."/>
            <person name="Kim S.-G."/>
        </authorList>
    </citation>
    <scope>NUCLEOTIDE SEQUENCE [LARGE SCALE GENOMIC DNA]</scope>
    <source>
        <strain evidence="1 2">JCM 23209</strain>
    </source>
</reference>
<dbReference type="Proteomes" id="UP001403385">
    <property type="component" value="Unassembled WGS sequence"/>
</dbReference>
<keyword evidence="2" id="KW-1185">Reference proteome</keyword>
<dbReference type="EMBL" id="JBDKWZ010000002">
    <property type="protein sequence ID" value="MEN7547161.1"/>
    <property type="molecule type" value="Genomic_DNA"/>
</dbReference>
<organism evidence="1 2">
    <name type="scientific">Rapidithrix thailandica</name>
    <dbReference type="NCBI Taxonomy" id="413964"/>
    <lineage>
        <taxon>Bacteria</taxon>
        <taxon>Pseudomonadati</taxon>
        <taxon>Bacteroidota</taxon>
        <taxon>Cytophagia</taxon>
        <taxon>Cytophagales</taxon>
        <taxon>Flammeovirgaceae</taxon>
        <taxon>Rapidithrix</taxon>
    </lineage>
</organism>
<sequence length="151" mass="17164">MQKLSMTQIIEEYWPLVLVVNMGEVTMEGYQTVLDAYGKWLDKEKPFAILNLRDPAGFTSEKGVAQAGKLWMKENKSKMRAYVQGVALLVSEEASFSKMQNLDTQKAFGYPSKVFKDALSALNWLNEEILPSQLTQESKSSLLQLLETYEK</sequence>
<dbReference type="AlphaFoldDB" id="A0AAW9S8U8"/>
<evidence type="ECO:0000313" key="2">
    <source>
        <dbReference type="Proteomes" id="UP001403385"/>
    </source>
</evidence>
<proteinExistence type="predicted"/>
<evidence type="ECO:0008006" key="3">
    <source>
        <dbReference type="Google" id="ProtNLM"/>
    </source>
</evidence>
<comment type="caution">
    <text evidence="1">The sequence shown here is derived from an EMBL/GenBank/DDBJ whole genome shotgun (WGS) entry which is preliminary data.</text>
</comment>
<dbReference type="RefSeq" id="WP_346819947.1">
    <property type="nucleotide sequence ID" value="NZ_JBDKWZ010000002.1"/>
</dbReference>
<name>A0AAW9S8U8_9BACT</name>